<name>A0A3P6R9A7_DIBLA</name>
<reference evidence="2 3" key="1">
    <citation type="submission" date="2018-11" db="EMBL/GenBank/DDBJ databases">
        <authorList>
            <consortium name="Pathogen Informatics"/>
        </authorList>
    </citation>
    <scope>NUCLEOTIDE SEQUENCE [LARGE SCALE GENOMIC DNA]</scope>
</reference>
<feature type="domain" description="Reverse transcriptase" evidence="1">
    <location>
        <begin position="1"/>
        <end position="100"/>
    </location>
</feature>
<dbReference type="Gene3D" id="3.30.70.270">
    <property type="match status" value="1"/>
</dbReference>
<dbReference type="SUPFAM" id="SSF56672">
    <property type="entry name" value="DNA/RNA polymerases"/>
    <property type="match status" value="1"/>
</dbReference>
<proteinExistence type="predicted"/>
<sequence>MDTMLTNVPGTVAYLDEILVVGRTDEKLFQRFDKVMENLSDYGSKINMEKSKFLRKELHHLGCVANETGKAPDSDRILALQKIRTPQNVKELQSFMGFSVTKTLLLRDFIA</sequence>
<dbReference type="EMBL" id="UYRU01014287">
    <property type="protein sequence ID" value="VDK50035.1"/>
    <property type="molecule type" value="Genomic_DNA"/>
</dbReference>
<protein>
    <recommendedName>
        <fullName evidence="1">Reverse transcriptase domain-containing protein</fullName>
    </recommendedName>
</protein>
<gene>
    <name evidence="2" type="ORF">DILT_LOCUS1764</name>
</gene>
<dbReference type="PROSITE" id="PS50878">
    <property type="entry name" value="RT_POL"/>
    <property type="match status" value="1"/>
</dbReference>
<dbReference type="PANTHER" id="PTHR37984">
    <property type="entry name" value="PROTEIN CBG26694"/>
    <property type="match status" value="1"/>
</dbReference>
<evidence type="ECO:0000259" key="1">
    <source>
        <dbReference type="PROSITE" id="PS50878"/>
    </source>
</evidence>
<organism evidence="2 3">
    <name type="scientific">Dibothriocephalus latus</name>
    <name type="common">Fish tapeworm</name>
    <name type="synonym">Diphyllobothrium latum</name>
    <dbReference type="NCBI Taxonomy" id="60516"/>
    <lineage>
        <taxon>Eukaryota</taxon>
        <taxon>Metazoa</taxon>
        <taxon>Spiralia</taxon>
        <taxon>Lophotrochozoa</taxon>
        <taxon>Platyhelminthes</taxon>
        <taxon>Cestoda</taxon>
        <taxon>Eucestoda</taxon>
        <taxon>Diphyllobothriidea</taxon>
        <taxon>Diphyllobothriidae</taxon>
        <taxon>Dibothriocephalus</taxon>
    </lineage>
</organism>
<dbReference type="InterPro" id="IPR000477">
    <property type="entry name" value="RT_dom"/>
</dbReference>
<keyword evidence="3" id="KW-1185">Reference proteome</keyword>
<dbReference type="PANTHER" id="PTHR37984:SF5">
    <property type="entry name" value="PROTEIN NYNRIN-LIKE"/>
    <property type="match status" value="1"/>
</dbReference>
<dbReference type="Pfam" id="PF00078">
    <property type="entry name" value="RVT_1"/>
    <property type="match status" value="1"/>
</dbReference>
<dbReference type="InterPro" id="IPR050951">
    <property type="entry name" value="Retrovirus_Pol_polyprotein"/>
</dbReference>
<accession>A0A3P6R9A7</accession>
<evidence type="ECO:0000313" key="2">
    <source>
        <dbReference type="EMBL" id="VDK50035.1"/>
    </source>
</evidence>
<dbReference type="Proteomes" id="UP000281553">
    <property type="component" value="Unassembled WGS sequence"/>
</dbReference>
<dbReference type="OrthoDB" id="10068564at2759"/>
<dbReference type="InterPro" id="IPR043502">
    <property type="entry name" value="DNA/RNA_pol_sf"/>
</dbReference>
<dbReference type="InterPro" id="IPR043128">
    <property type="entry name" value="Rev_trsase/Diguanyl_cyclase"/>
</dbReference>
<dbReference type="AlphaFoldDB" id="A0A3P6R9A7"/>
<evidence type="ECO:0000313" key="3">
    <source>
        <dbReference type="Proteomes" id="UP000281553"/>
    </source>
</evidence>